<dbReference type="InterPro" id="IPR044742">
    <property type="entry name" value="DEAD/DEAH_RhlB"/>
</dbReference>
<evidence type="ECO:0000256" key="1">
    <source>
        <dbReference type="ARBA" id="ARBA00022741"/>
    </source>
</evidence>
<feature type="domain" description="Helicase C-terminal" evidence="9">
    <location>
        <begin position="264"/>
        <end position="417"/>
    </location>
</feature>
<evidence type="ECO:0000256" key="5">
    <source>
        <dbReference type="ARBA" id="ARBA00038437"/>
    </source>
</evidence>
<dbReference type="PANTHER" id="PTHR47959:SF2">
    <property type="entry name" value="ATP-DEPENDENT RNA HELICASE DEAD BOX FAMILY"/>
    <property type="match status" value="1"/>
</dbReference>
<dbReference type="CDD" id="cd00268">
    <property type="entry name" value="DEADc"/>
    <property type="match status" value="1"/>
</dbReference>
<evidence type="ECO:0000313" key="10">
    <source>
        <dbReference type="EMBL" id="GGB37860.1"/>
    </source>
</evidence>
<keyword evidence="11" id="KW-1185">Reference proteome</keyword>
<keyword evidence="3 6" id="KW-0347">Helicase</keyword>
<dbReference type="SMART" id="SM00487">
    <property type="entry name" value="DEXDc"/>
    <property type="match status" value="1"/>
</dbReference>
<dbReference type="InterPro" id="IPR050079">
    <property type="entry name" value="DEAD_box_RNA_helicase"/>
</dbReference>
<dbReference type="InterPro" id="IPR014001">
    <property type="entry name" value="Helicase_ATP-bd"/>
</dbReference>
<dbReference type="SUPFAM" id="SSF52540">
    <property type="entry name" value="P-loop containing nucleoside triphosphate hydrolases"/>
    <property type="match status" value="1"/>
</dbReference>
<evidence type="ECO:0000256" key="3">
    <source>
        <dbReference type="ARBA" id="ARBA00022806"/>
    </source>
</evidence>
<dbReference type="InterPro" id="IPR011545">
    <property type="entry name" value="DEAD/DEAH_box_helicase_dom"/>
</dbReference>
<dbReference type="PANTHER" id="PTHR47959">
    <property type="entry name" value="ATP-DEPENDENT RNA HELICASE RHLE-RELATED"/>
    <property type="match status" value="1"/>
</dbReference>
<reference evidence="11" key="1">
    <citation type="journal article" date="2019" name="Int. J. Syst. Evol. Microbiol.">
        <title>The Global Catalogue of Microorganisms (GCM) 10K type strain sequencing project: providing services to taxonomists for standard genome sequencing and annotation.</title>
        <authorList>
            <consortium name="The Broad Institute Genomics Platform"/>
            <consortium name="The Broad Institute Genome Sequencing Center for Infectious Disease"/>
            <person name="Wu L."/>
            <person name="Ma J."/>
        </authorList>
    </citation>
    <scope>NUCLEOTIDE SEQUENCE [LARGE SCALE GENOMIC DNA]</scope>
    <source>
        <strain evidence="11">CGMCC 1.15923</strain>
    </source>
</reference>
<dbReference type="CDD" id="cd18787">
    <property type="entry name" value="SF2_C_DEAD"/>
    <property type="match status" value="1"/>
</dbReference>
<dbReference type="EMBL" id="BMKE01000005">
    <property type="protein sequence ID" value="GGB37860.1"/>
    <property type="molecule type" value="Genomic_DNA"/>
</dbReference>
<dbReference type="PROSITE" id="PS00039">
    <property type="entry name" value="DEAD_ATP_HELICASE"/>
    <property type="match status" value="1"/>
</dbReference>
<feature type="region of interest" description="Disordered" evidence="7">
    <location>
        <begin position="407"/>
        <end position="445"/>
    </location>
</feature>
<organism evidence="10 11">
    <name type="scientific">Oceanisphaera marina</name>
    <dbReference type="NCBI Taxonomy" id="2017550"/>
    <lineage>
        <taxon>Bacteria</taxon>
        <taxon>Pseudomonadati</taxon>
        <taxon>Pseudomonadota</taxon>
        <taxon>Gammaproteobacteria</taxon>
        <taxon>Aeromonadales</taxon>
        <taxon>Aeromonadaceae</taxon>
        <taxon>Oceanisphaera</taxon>
    </lineage>
</organism>
<dbReference type="InterPro" id="IPR000629">
    <property type="entry name" value="RNA-helicase_DEAD-box_CS"/>
</dbReference>
<keyword evidence="1 6" id="KW-0547">Nucleotide-binding</keyword>
<protein>
    <submittedName>
        <fullName evidence="10">DEAD/DEAH box helicase</fullName>
    </submittedName>
</protein>
<dbReference type="Gene3D" id="3.40.50.300">
    <property type="entry name" value="P-loop containing nucleotide triphosphate hydrolases"/>
    <property type="match status" value="2"/>
</dbReference>
<comment type="similarity">
    <text evidence="5 6">Belongs to the DEAD box helicase family.</text>
</comment>
<feature type="compositionally biased region" description="Basic and acidic residues" evidence="7">
    <location>
        <begin position="419"/>
        <end position="430"/>
    </location>
</feature>
<dbReference type="InterPro" id="IPR027417">
    <property type="entry name" value="P-loop_NTPase"/>
</dbReference>
<evidence type="ECO:0000259" key="8">
    <source>
        <dbReference type="PROSITE" id="PS51192"/>
    </source>
</evidence>
<evidence type="ECO:0000256" key="7">
    <source>
        <dbReference type="SAM" id="MobiDB-lite"/>
    </source>
</evidence>
<sequence>MRVVNARILDECITMPESFTFSAFNLHPGLLAALPAQCQVPTAVQQQTLPSIIEGQDVLALAPTGSGKTLAFGLGLLQRLTEQQEIAQTAAENKSDLITAPYSRAHMRAIVIVPTRELAAQISTVLGPLAQSVSLTLTTLCGGVDVEQQIAEFNERPAQVVIATPGRLLDLLRQKLISLKAVQHLVLDEADRLLEMGFWPDIQKLMAAMPSLQQQLLFSATLPDELATQLTQLAPNAHRFAVGSQNSVVEGVSQTCYLVNKGSKAQALIKLLQEQLNQQQVLVFINARDSADAVAKKLNKAGIQARALHGEKDQTEREQALLAFKNGDIKVLVATDLLARGIDVTALPVVVNLDLPPSAPVYVHRVGRTARAGLTGVAVSLVCHGEAGALAAIRELTGEALPLQALPGFPVTDQPASDVRSKRPPRDKQANRRNANQRRNKSVKG</sequence>
<feature type="domain" description="Helicase ATP-binding" evidence="8">
    <location>
        <begin position="49"/>
        <end position="240"/>
    </location>
</feature>
<accession>A0ABQ1IH76</accession>
<comment type="caution">
    <text evidence="10">The sequence shown here is derived from an EMBL/GenBank/DDBJ whole genome shotgun (WGS) entry which is preliminary data.</text>
</comment>
<dbReference type="Proteomes" id="UP000646152">
    <property type="component" value="Unassembled WGS sequence"/>
</dbReference>
<feature type="compositionally biased region" description="Basic residues" evidence="7">
    <location>
        <begin position="435"/>
        <end position="445"/>
    </location>
</feature>
<dbReference type="GO" id="GO:0004386">
    <property type="term" value="F:helicase activity"/>
    <property type="evidence" value="ECO:0007669"/>
    <property type="project" value="UniProtKB-KW"/>
</dbReference>
<dbReference type="Pfam" id="PF00271">
    <property type="entry name" value="Helicase_C"/>
    <property type="match status" value="1"/>
</dbReference>
<proteinExistence type="inferred from homology"/>
<dbReference type="PROSITE" id="PS51192">
    <property type="entry name" value="HELICASE_ATP_BIND_1"/>
    <property type="match status" value="1"/>
</dbReference>
<evidence type="ECO:0000259" key="9">
    <source>
        <dbReference type="PROSITE" id="PS51194"/>
    </source>
</evidence>
<evidence type="ECO:0000256" key="2">
    <source>
        <dbReference type="ARBA" id="ARBA00022801"/>
    </source>
</evidence>
<keyword evidence="4 6" id="KW-0067">ATP-binding</keyword>
<dbReference type="Pfam" id="PF00270">
    <property type="entry name" value="DEAD"/>
    <property type="match status" value="1"/>
</dbReference>
<dbReference type="SMART" id="SM00490">
    <property type="entry name" value="HELICc"/>
    <property type="match status" value="1"/>
</dbReference>
<evidence type="ECO:0000313" key="11">
    <source>
        <dbReference type="Proteomes" id="UP000646152"/>
    </source>
</evidence>
<dbReference type="InterPro" id="IPR001650">
    <property type="entry name" value="Helicase_C-like"/>
</dbReference>
<gene>
    <name evidence="10" type="ORF">GCM10011502_08870</name>
</gene>
<dbReference type="RefSeq" id="WP_188628890.1">
    <property type="nucleotide sequence ID" value="NZ_BMKE01000005.1"/>
</dbReference>
<dbReference type="PROSITE" id="PS51194">
    <property type="entry name" value="HELICASE_CTER"/>
    <property type="match status" value="1"/>
</dbReference>
<evidence type="ECO:0000256" key="4">
    <source>
        <dbReference type="ARBA" id="ARBA00022840"/>
    </source>
</evidence>
<evidence type="ECO:0000256" key="6">
    <source>
        <dbReference type="RuleBase" id="RU000492"/>
    </source>
</evidence>
<name>A0ABQ1IH76_9GAMM</name>
<keyword evidence="2 6" id="KW-0378">Hydrolase</keyword>